<sequence>MPNTNMKYCISKCIDAFVNAYYNDDIKIHYILLLKKGGNHMEIAMAVLKFVGGVIPLVQELLKAFM</sequence>
<proteinExistence type="predicted"/>
<dbReference type="AlphaFoldDB" id="A9VI27"/>
<dbReference type="HOGENOM" id="CLU_2822381_0_0_9"/>
<dbReference type="KEGG" id="bwe:BcerKBAB4_0917"/>
<dbReference type="EMBL" id="CP000903">
    <property type="protein sequence ID" value="ABY42170.1"/>
    <property type="molecule type" value="Genomic_DNA"/>
</dbReference>
<gene>
    <name evidence="1" type="ordered locus">BcerKBAB4_0917</name>
</gene>
<dbReference type="Proteomes" id="UP000002154">
    <property type="component" value="Chromosome"/>
</dbReference>
<evidence type="ECO:0000313" key="1">
    <source>
        <dbReference type="EMBL" id="ABY42170.1"/>
    </source>
</evidence>
<name>A9VI27_BACMK</name>
<organism evidence="1 2">
    <name type="scientific">Bacillus mycoides (strain KBAB4)</name>
    <name type="common">Bacillus weihenstephanensis</name>
    <dbReference type="NCBI Taxonomy" id="315730"/>
    <lineage>
        <taxon>Bacteria</taxon>
        <taxon>Bacillati</taxon>
        <taxon>Bacillota</taxon>
        <taxon>Bacilli</taxon>
        <taxon>Bacillales</taxon>
        <taxon>Bacillaceae</taxon>
        <taxon>Bacillus</taxon>
        <taxon>Bacillus cereus group</taxon>
    </lineage>
</organism>
<evidence type="ECO:0000313" key="2">
    <source>
        <dbReference type="Proteomes" id="UP000002154"/>
    </source>
</evidence>
<protein>
    <submittedName>
        <fullName evidence="1">Uncharacterized protein</fullName>
    </submittedName>
</protein>
<reference evidence="1 2" key="1">
    <citation type="journal article" date="2008" name="Chem. Biol. Interact.">
        <title>Extending the Bacillus cereus group genomics to putative food-borne pathogens of different toxicity.</title>
        <authorList>
            <person name="Lapidus A."/>
            <person name="Goltsman E."/>
            <person name="Auger S."/>
            <person name="Galleron N."/>
            <person name="Segurens B."/>
            <person name="Dossat C."/>
            <person name="Land M.L."/>
            <person name="Broussolle V."/>
            <person name="Brillard J."/>
            <person name="Guinebretiere M.H."/>
            <person name="Sanchis V."/>
            <person name="Nguen-The C."/>
            <person name="Lereclus D."/>
            <person name="Richardson P."/>
            <person name="Wincker P."/>
            <person name="Weissenbach J."/>
            <person name="Ehrlich S.D."/>
            <person name="Sorokin A."/>
        </authorList>
    </citation>
    <scope>NUCLEOTIDE SEQUENCE [LARGE SCALE GENOMIC DNA]</scope>
    <source>
        <strain evidence="1 2">KBAB4</strain>
    </source>
</reference>
<accession>A9VI27</accession>